<dbReference type="InterPro" id="IPR038269">
    <property type="entry name" value="SCAN_sf"/>
</dbReference>
<dbReference type="OrthoDB" id="9047031at2759"/>
<dbReference type="PROSITE" id="PS50157">
    <property type="entry name" value="ZINC_FINGER_C2H2_2"/>
    <property type="match status" value="7"/>
</dbReference>
<dbReference type="FunFam" id="3.30.160.60:FF:003000">
    <property type="entry name" value="Zinc finger and SCAN domain-containing 20"/>
    <property type="match status" value="1"/>
</dbReference>
<evidence type="ECO:0000256" key="1">
    <source>
        <dbReference type="ARBA" id="ARBA00004123"/>
    </source>
</evidence>
<evidence type="ECO:0000256" key="3">
    <source>
        <dbReference type="ARBA" id="ARBA00022723"/>
    </source>
</evidence>
<dbReference type="FunFam" id="3.30.160.60:FF:002716">
    <property type="entry name" value="Zinc finger protein 212"/>
    <property type="match status" value="1"/>
</dbReference>
<evidence type="ECO:0000256" key="4">
    <source>
        <dbReference type="ARBA" id="ARBA00022737"/>
    </source>
</evidence>
<dbReference type="PROSITE" id="PS00028">
    <property type="entry name" value="ZINC_FINGER_C2H2_1"/>
    <property type="match status" value="7"/>
</dbReference>
<evidence type="ECO:0000256" key="8">
    <source>
        <dbReference type="ARBA" id="ARBA00023125"/>
    </source>
</evidence>
<evidence type="ECO:0000259" key="14">
    <source>
        <dbReference type="PROSITE" id="PS50804"/>
    </source>
</evidence>
<evidence type="ECO:0000256" key="12">
    <source>
        <dbReference type="SAM" id="MobiDB-lite"/>
    </source>
</evidence>
<evidence type="ECO:0000259" key="13">
    <source>
        <dbReference type="PROSITE" id="PS50157"/>
    </source>
</evidence>
<dbReference type="Gene3D" id="1.10.4020.10">
    <property type="entry name" value="DNA breaking-rejoining enzymes"/>
    <property type="match status" value="1"/>
</dbReference>
<feature type="domain" description="C2H2-type" evidence="13">
    <location>
        <begin position="480"/>
        <end position="507"/>
    </location>
</feature>
<evidence type="ECO:0000313" key="16">
    <source>
        <dbReference type="Proteomes" id="UP000695026"/>
    </source>
</evidence>
<dbReference type="PROSITE" id="PS51080">
    <property type="entry name" value="CTF_NFI_2"/>
    <property type="match status" value="1"/>
</dbReference>
<evidence type="ECO:0000259" key="15">
    <source>
        <dbReference type="PROSITE" id="PS51080"/>
    </source>
</evidence>
<organism evidence="16 17">
    <name type="scientific">Python bivittatus</name>
    <name type="common">Burmese python</name>
    <name type="synonym">Python molurus bivittatus</name>
    <dbReference type="NCBI Taxonomy" id="176946"/>
    <lineage>
        <taxon>Eukaryota</taxon>
        <taxon>Metazoa</taxon>
        <taxon>Chordata</taxon>
        <taxon>Craniata</taxon>
        <taxon>Vertebrata</taxon>
        <taxon>Euteleostomi</taxon>
        <taxon>Lepidosauria</taxon>
        <taxon>Squamata</taxon>
        <taxon>Bifurcata</taxon>
        <taxon>Unidentata</taxon>
        <taxon>Episquamata</taxon>
        <taxon>Toxicofera</taxon>
        <taxon>Serpentes</taxon>
        <taxon>Henophidia</taxon>
        <taxon>Pythonidae</taxon>
        <taxon>Python</taxon>
    </lineage>
</organism>
<feature type="domain" description="CTF/NF-I" evidence="15">
    <location>
        <begin position="189"/>
        <end position="382"/>
    </location>
</feature>
<evidence type="ECO:0000256" key="2">
    <source>
        <dbReference type="ARBA" id="ARBA00006991"/>
    </source>
</evidence>
<keyword evidence="7" id="KW-0805">Transcription regulation</keyword>
<comment type="similarity">
    <text evidence="2">Belongs to the krueppel C2H2-type zinc-finger protein family.</text>
</comment>
<dbReference type="SMART" id="SM00431">
    <property type="entry name" value="SCAN"/>
    <property type="match status" value="1"/>
</dbReference>
<dbReference type="Pfam" id="PF00096">
    <property type="entry name" value="zf-C2H2"/>
    <property type="match status" value="7"/>
</dbReference>
<proteinExistence type="inferred from homology"/>
<evidence type="ECO:0000313" key="17">
    <source>
        <dbReference type="RefSeq" id="XP_025030430.1"/>
    </source>
</evidence>
<dbReference type="PANTHER" id="PTHR23226:SF379">
    <property type="entry name" value="C2H2-TYPE DOMAIN-CONTAINING PROTEIN"/>
    <property type="match status" value="1"/>
</dbReference>
<keyword evidence="6" id="KW-0862">Zinc</keyword>
<evidence type="ECO:0000256" key="5">
    <source>
        <dbReference type="ARBA" id="ARBA00022771"/>
    </source>
</evidence>
<dbReference type="SUPFAM" id="SSF57667">
    <property type="entry name" value="beta-beta-alpha zinc fingers"/>
    <property type="match status" value="4"/>
</dbReference>
<keyword evidence="16" id="KW-1185">Reference proteome</keyword>
<evidence type="ECO:0000256" key="10">
    <source>
        <dbReference type="ARBA" id="ARBA00023242"/>
    </source>
</evidence>
<dbReference type="GO" id="GO:0000978">
    <property type="term" value="F:RNA polymerase II cis-regulatory region sequence-specific DNA binding"/>
    <property type="evidence" value="ECO:0007669"/>
    <property type="project" value="TreeGrafter"/>
</dbReference>
<keyword evidence="9" id="KW-0804">Transcription</keyword>
<dbReference type="PROSITE" id="PS50804">
    <property type="entry name" value="SCAN_BOX"/>
    <property type="match status" value="1"/>
</dbReference>
<feature type="domain" description="C2H2-type" evidence="13">
    <location>
        <begin position="424"/>
        <end position="451"/>
    </location>
</feature>
<dbReference type="InterPro" id="IPR020604">
    <property type="entry name" value="CTF/NFI_DNA-bd-dom"/>
</dbReference>
<evidence type="ECO:0000256" key="11">
    <source>
        <dbReference type="PROSITE-ProRule" id="PRU00042"/>
    </source>
</evidence>
<dbReference type="Gene3D" id="3.30.160.60">
    <property type="entry name" value="Classic Zinc Finger"/>
    <property type="match status" value="7"/>
</dbReference>
<feature type="domain" description="C2H2-type" evidence="13">
    <location>
        <begin position="536"/>
        <end position="563"/>
    </location>
</feature>
<dbReference type="SUPFAM" id="SSF47353">
    <property type="entry name" value="Retrovirus capsid dimerization domain-like"/>
    <property type="match status" value="1"/>
</dbReference>
<dbReference type="InterPro" id="IPR036236">
    <property type="entry name" value="Znf_C2H2_sf"/>
</dbReference>
<feature type="domain" description="C2H2-type" evidence="13">
    <location>
        <begin position="508"/>
        <end position="535"/>
    </location>
</feature>
<dbReference type="FunFam" id="3.30.160.60:FF:000352">
    <property type="entry name" value="zinc finger protein 3 homolog"/>
    <property type="match status" value="1"/>
</dbReference>
<dbReference type="Proteomes" id="UP000695026">
    <property type="component" value="Unplaced"/>
</dbReference>
<dbReference type="GO" id="GO:0008270">
    <property type="term" value="F:zinc ion binding"/>
    <property type="evidence" value="ECO:0007669"/>
    <property type="project" value="UniProtKB-KW"/>
</dbReference>
<dbReference type="CDD" id="cd07936">
    <property type="entry name" value="SCAN"/>
    <property type="match status" value="1"/>
</dbReference>
<dbReference type="GO" id="GO:0000981">
    <property type="term" value="F:DNA-binding transcription factor activity, RNA polymerase II-specific"/>
    <property type="evidence" value="ECO:0007669"/>
    <property type="project" value="TreeGrafter"/>
</dbReference>
<feature type="domain" description="C2H2-type" evidence="13">
    <location>
        <begin position="452"/>
        <end position="479"/>
    </location>
</feature>
<evidence type="ECO:0000256" key="6">
    <source>
        <dbReference type="ARBA" id="ARBA00022833"/>
    </source>
</evidence>
<dbReference type="AlphaFoldDB" id="A0A9F5IRN0"/>
<feature type="region of interest" description="Disordered" evidence="12">
    <location>
        <begin position="284"/>
        <end position="334"/>
    </location>
</feature>
<keyword evidence="8" id="KW-0238">DNA-binding</keyword>
<dbReference type="GeneID" id="103049687"/>
<keyword evidence="10" id="KW-0539">Nucleus</keyword>
<keyword evidence="4" id="KW-0677">Repeat</keyword>
<dbReference type="PANTHER" id="PTHR23226">
    <property type="entry name" value="ZINC FINGER AND SCAN DOMAIN-CONTAINING"/>
    <property type="match status" value="1"/>
</dbReference>
<dbReference type="InterPro" id="IPR003309">
    <property type="entry name" value="SCAN_dom"/>
</dbReference>
<evidence type="ECO:0000256" key="9">
    <source>
        <dbReference type="ARBA" id="ARBA00023163"/>
    </source>
</evidence>
<dbReference type="SMART" id="SM00355">
    <property type="entry name" value="ZnF_C2H2"/>
    <property type="match status" value="7"/>
</dbReference>
<name>A0A9F5IRN0_PYTBI</name>
<dbReference type="FunFam" id="3.30.160.60:FF:000912">
    <property type="entry name" value="Zinc finger protein 660"/>
    <property type="match status" value="1"/>
</dbReference>
<dbReference type="KEGG" id="pbi:103049687"/>
<dbReference type="FunFam" id="3.30.160.60:FF:002343">
    <property type="entry name" value="Zinc finger protein 33A"/>
    <property type="match status" value="2"/>
</dbReference>
<feature type="compositionally biased region" description="Basic and acidic residues" evidence="12">
    <location>
        <begin position="284"/>
        <end position="294"/>
    </location>
</feature>
<keyword evidence="5 11" id="KW-0863">Zinc-finger</keyword>
<accession>A0A9F5IRN0</accession>
<dbReference type="Pfam" id="PF02023">
    <property type="entry name" value="SCAN"/>
    <property type="match status" value="1"/>
</dbReference>
<dbReference type="RefSeq" id="XP_025030430.1">
    <property type="nucleotide sequence ID" value="XM_025174662.1"/>
</dbReference>
<feature type="domain" description="SCAN box" evidence="14">
    <location>
        <begin position="169"/>
        <end position="247"/>
    </location>
</feature>
<sequence>MAEGQSKASPPALGLQVQTLLEEKGEMGMKVEEEEELIKREEALPGPQWGTAGQPLCWREMSFVKQEPEDGLSSLRWEAQWQEFLKAVQCPGLGERIPLLSPGRRDAKASFEEIAPLSHGTAEERGMVLHAAFNEAARLIDHRHEAGRDNPTQVWEIKIEDVISSDIQRQHFRQLCYQDAWGPREVYNQLRELCIQWLKPERHTKEQILDLVILEQFLAVLPSEMQHWVKAHASRNCFDAVTLAEDFLLQHQEPEKPVWEEPGMFKDTMNFTGKEENLLEREQQQFKQENEEVRNPLGDGEQWRSDGEPFSMPSGRGTGSEPEVQPGTPSELEEGQKYKMEKWGSRYASCQDGDILGDSVQRGMLRRKRSGRVGDSEKLFKDRSILTRTHSGEKPHECSVCGKIFRRRSDLNSHQRTHTGEKPYVCVNCGKRFNRSTNLISHQRIHTGEKPYKCADCGKTFSHKSGLIRHQRTHTGEKPYACLECGKSFSQRQHLITHQRNHTGERPFSCPECGKSFNQSQHLITHQRNHTGEKPFACSQCSKSFCDKSTLIRHQRSHIGKKPFKCSECEESFYQSKHLLRHQRIHTQPLAL</sequence>
<dbReference type="FunFam" id="1.10.4020.10:FF:000001">
    <property type="entry name" value="zinc finger protein 263 isoform X1"/>
    <property type="match status" value="1"/>
</dbReference>
<dbReference type="GO" id="GO:0045596">
    <property type="term" value="P:negative regulation of cell differentiation"/>
    <property type="evidence" value="ECO:0007669"/>
    <property type="project" value="UniProtKB-ARBA"/>
</dbReference>
<reference evidence="17" key="1">
    <citation type="submission" date="2025-08" db="UniProtKB">
        <authorList>
            <consortium name="RefSeq"/>
        </authorList>
    </citation>
    <scope>IDENTIFICATION</scope>
    <source>
        <tissue evidence="17">Liver</tissue>
    </source>
</reference>
<comment type="subcellular location">
    <subcellularLocation>
        <location evidence="1">Nucleus</location>
    </subcellularLocation>
</comment>
<dbReference type="InterPro" id="IPR013087">
    <property type="entry name" value="Znf_C2H2_type"/>
</dbReference>
<dbReference type="FunFam" id="3.30.160.60:FF:001498">
    <property type="entry name" value="Zinc finger protein 404"/>
    <property type="match status" value="1"/>
</dbReference>
<feature type="domain" description="C2H2-type" evidence="13">
    <location>
        <begin position="396"/>
        <end position="423"/>
    </location>
</feature>
<evidence type="ECO:0000256" key="7">
    <source>
        <dbReference type="ARBA" id="ARBA00023015"/>
    </source>
</evidence>
<feature type="domain" description="C2H2-type" evidence="13">
    <location>
        <begin position="564"/>
        <end position="591"/>
    </location>
</feature>
<protein>
    <submittedName>
        <fullName evidence="17">Zinc finger and SCAN domain-containing protein 30-like</fullName>
    </submittedName>
</protein>
<dbReference type="GO" id="GO:0005634">
    <property type="term" value="C:nucleus"/>
    <property type="evidence" value="ECO:0007669"/>
    <property type="project" value="UniProtKB-SubCell"/>
</dbReference>
<gene>
    <name evidence="17" type="primary">LOC103049687</name>
</gene>
<keyword evidence="3" id="KW-0479">Metal-binding</keyword>
<dbReference type="OMA" id="GNACERS"/>